<evidence type="ECO:0000256" key="3">
    <source>
        <dbReference type="ARBA" id="ARBA00022989"/>
    </source>
</evidence>
<sequence>MGPAFYSAGLYLCLARIVIVYGEKISRIRPAWYTRIFITCDIISLSLQGGGGGVASSATKQSTLSMGNNIMLAGLIFQIVTLVLFAALCLEFAWRVHRFPHWKSVEFSDIRDSRRFRGFLLAAVATFVLIFVRCVYRVVELAGGWNNSLQREEVPFIILESGMITIAVFAFAIYHPGYAFKDVFGTLRASSSASSEDIQKAEVVEMRPASVETPFLTRKPVVPV</sequence>
<evidence type="ECO:0000313" key="7">
    <source>
        <dbReference type="Proteomes" id="UP000053095"/>
    </source>
</evidence>
<organism evidence="6 7">
    <name type="scientific">Talaromyces pinophilus</name>
    <name type="common">Penicillium pinophilum</name>
    <dbReference type="NCBI Taxonomy" id="128442"/>
    <lineage>
        <taxon>Eukaryota</taxon>
        <taxon>Fungi</taxon>
        <taxon>Dikarya</taxon>
        <taxon>Ascomycota</taxon>
        <taxon>Pezizomycotina</taxon>
        <taxon>Eurotiomycetes</taxon>
        <taxon>Eurotiomycetidae</taxon>
        <taxon>Eurotiales</taxon>
        <taxon>Trichocomaceae</taxon>
        <taxon>Talaromyces</taxon>
        <taxon>Talaromyces sect. Talaromyces</taxon>
    </lineage>
</organism>
<dbReference type="PANTHER" id="PTHR31465:SF9">
    <property type="entry name" value="SPHINGOID LONG-CHAIN BASE TRANSPORTER RSB1"/>
    <property type="match status" value="1"/>
</dbReference>
<dbReference type="Proteomes" id="UP000053095">
    <property type="component" value="Unassembled WGS sequence"/>
</dbReference>
<dbReference type="EMBL" id="DF933829">
    <property type="protein sequence ID" value="GAM38234.1"/>
    <property type="molecule type" value="Genomic_DNA"/>
</dbReference>
<keyword evidence="2 5" id="KW-0812">Transmembrane</keyword>
<evidence type="ECO:0000256" key="5">
    <source>
        <dbReference type="SAM" id="Phobius"/>
    </source>
</evidence>
<dbReference type="GO" id="GO:0000324">
    <property type="term" value="C:fungal-type vacuole"/>
    <property type="evidence" value="ECO:0007669"/>
    <property type="project" value="TreeGrafter"/>
</dbReference>
<keyword evidence="3 5" id="KW-1133">Transmembrane helix</keyword>
<dbReference type="GO" id="GO:0005886">
    <property type="term" value="C:plasma membrane"/>
    <property type="evidence" value="ECO:0007669"/>
    <property type="project" value="TreeGrafter"/>
</dbReference>
<evidence type="ECO:0000256" key="2">
    <source>
        <dbReference type="ARBA" id="ARBA00022692"/>
    </source>
</evidence>
<proteinExistence type="predicted"/>
<name>A0A6V8HJ03_TALPI</name>
<dbReference type="AlphaFoldDB" id="A0A6V8HJ03"/>
<dbReference type="Pfam" id="PF04479">
    <property type="entry name" value="RTA1"/>
    <property type="match status" value="1"/>
</dbReference>
<evidence type="ECO:0000313" key="6">
    <source>
        <dbReference type="EMBL" id="GAM38234.1"/>
    </source>
</evidence>
<keyword evidence="7" id="KW-1185">Reference proteome</keyword>
<evidence type="ECO:0000256" key="4">
    <source>
        <dbReference type="ARBA" id="ARBA00023136"/>
    </source>
</evidence>
<dbReference type="PANTHER" id="PTHR31465">
    <property type="entry name" value="PROTEIN RTA1-RELATED"/>
    <property type="match status" value="1"/>
</dbReference>
<feature type="transmembrane region" description="Helical" evidence="5">
    <location>
        <begin position="70"/>
        <end position="94"/>
    </location>
</feature>
<feature type="transmembrane region" description="Helical" evidence="5">
    <location>
        <begin position="36"/>
        <end position="58"/>
    </location>
</feature>
<comment type="caution">
    <text evidence="6">The sequence shown here is derived from an EMBL/GenBank/DDBJ whole genome shotgun (WGS) entry which is preliminary data.</text>
</comment>
<comment type="subcellular location">
    <subcellularLocation>
        <location evidence="1">Membrane</location>
        <topology evidence="1">Multi-pass membrane protein</topology>
    </subcellularLocation>
</comment>
<gene>
    <name evidence="6" type="ORF">TCE0_033f08797</name>
</gene>
<reference evidence="7" key="1">
    <citation type="journal article" date="2015" name="Genome Announc.">
        <title>Draft genome sequence of Talaromyces cellulolyticus strain Y-94, a source of lignocellulosic biomass-degrading enzymes.</title>
        <authorList>
            <person name="Fujii T."/>
            <person name="Koike H."/>
            <person name="Sawayama S."/>
            <person name="Yano S."/>
            <person name="Inoue H."/>
        </authorList>
    </citation>
    <scope>NUCLEOTIDE SEQUENCE [LARGE SCALE GENOMIC DNA]</scope>
    <source>
        <strain evidence="7">Y-94</strain>
    </source>
</reference>
<feature type="transmembrane region" description="Helical" evidence="5">
    <location>
        <begin position="6"/>
        <end position="24"/>
    </location>
</feature>
<evidence type="ECO:0000256" key="1">
    <source>
        <dbReference type="ARBA" id="ARBA00004141"/>
    </source>
</evidence>
<accession>A0A6V8HJ03</accession>
<dbReference type="InterPro" id="IPR007568">
    <property type="entry name" value="RTA1"/>
</dbReference>
<keyword evidence="4 5" id="KW-0472">Membrane</keyword>
<feature type="transmembrane region" description="Helical" evidence="5">
    <location>
        <begin position="119"/>
        <end position="139"/>
    </location>
</feature>
<feature type="transmembrane region" description="Helical" evidence="5">
    <location>
        <begin position="154"/>
        <end position="174"/>
    </location>
</feature>
<protein>
    <submittedName>
        <fullName evidence="6">Uncharacterized protein</fullName>
    </submittedName>
</protein>